<proteinExistence type="predicted"/>
<dbReference type="InterPro" id="IPR001387">
    <property type="entry name" value="Cro/C1-type_HTH"/>
</dbReference>
<accession>A0A842H9G2</accession>
<reference evidence="2 3" key="1">
    <citation type="submission" date="2020-07" db="EMBL/GenBank/DDBJ databases">
        <authorList>
            <person name="Feng X."/>
        </authorList>
    </citation>
    <scope>NUCLEOTIDE SEQUENCE [LARGE SCALE GENOMIC DNA]</scope>
    <source>
        <strain evidence="2 3">JCM31066</strain>
    </source>
</reference>
<dbReference type="SMART" id="SM00530">
    <property type="entry name" value="HTH_XRE"/>
    <property type="match status" value="1"/>
</dbReference>
<name>A0A842H9G2_9BACT</name>
<dbReference type="EMBL" id="JACHVB010000010">
    <property type="protein sequence ID" value="MBC2592759.1"/>
    <property type="molecule type" value="Genomic_DNA"/>
</dbReference>
<organism evidence="2 3">
    <name type="scientific">Ruficoccus amylovorans</name>
    <dbReference type="NCBI Taxonomy" id="1804625"/>
    <lineage>
        <taxon>Bacteria</taxon>
        <taxon>Pseudomonadati</taxon>
        <taxon>Verrucomicrobiota</taxon>
        <taxon>Opitutia</taxon>
        <taxon>Puniceicoccales</taxon>
        <taxon>Cerasicoccaceae</taxon>
        <taxon>Ruficoccus</taxon>
    </lineage>
</organism>
<dbReference type="AlphaFoldDB" id="A0A842H9G2"/>
<gene>
    <name evidence="2" type="ORF">H5P28_00650</name>
</gene>
<evidence type="ECO:0000313" key="3">
    <source>
        <dbReference type="Proteomes" id="UP000546464"/>
    </source>
</evidence>
<dbReference type="Proteomes" id="UP000546464">
    <property type="component" value="Unassembled WGS sequence"/>
</dbReference>
<dbReference type="CDD" id="cd00093">
    <property type="entry name" value="HTH_XRE"/>
    <property type="match status" value="1"/>
</dbReference>
<dbReference type="Pfam" id="PF01381">
    <property type="entry name" value="HTH_3"/>
    <property type="match status" value="1"/>
</dbReference>
<sequence>MAFGAVLKEHRKTAGLSQEELAFRAGMHSTAISLYERGLRQPTLHTVFTLAQVLELRPSALVADMEGLKPALL</sequence>
<dbReference type="GO" id="GO:0003677">
    <property type="term" value="F:DNA binding"/>
    <property type="evidence" value="ECO:0007669"/>
    <property type="project" value="InterPro"/>
</dbReference>
<dbReference type="Gene3D" id="1.10.260.40">
    <property type="entry name" value="lambda repressor-like DNA-binding domains"/>
    <property type="match status" value="1"/>
</dbReference>
<dbReference type="RefSeq" id="WP_185673779.1">
    <property type="nucleotide sequence ID" value="NZ_JACHVB010000010.1"/>
</dbReference>
<dbReference type="SUPFAM" id="SSF47413">
    <property type="entry name" value="lambda repressor-like DNA-binding domains"/>
    <property type="match status" value="1"/>
</dbReference>
<keyword evidence="3" id="KW-1185">Reference proteome</keyword>
<evidence type="ECO:0000313" key="2">
    <source>
        <dbReference type="EMBL" id="MBC2592759.1"/>
    </source>
</evidence>
<feature type="domain" description="HTH cro/C1-type" evidence="1">
    <location>
        <begin position="7"/>
        <end position="61"/>
    </location>
</feature>
<comment type="caution">
    <text evidence="2">The sequence shown here is derived from an EMBL/GenBank/DDBJ whole genome shotgun (WGS) entry which is preliminary data.</text>
</comment>
<evidence type="ECO:0000259" key="1">
    <source>
        <dbReference type="PROSITE" id="PS50943"/>
    </source>
</evidence>
<protein>
    <submittedName>
        <fullName evidence="2">Helix-turn-helix transcriptional regulator</fullName>
    </submittedName>
</protein>
<dbReference type="PROSITE" id="PS50943">
    <property type="entry name" value="HTH_CROC1"/>
    <property type="match status" value="1"/>
</dbReference>
<dbReference type="InterPro" id="IPR010982">
    <property type="entry name" value="Lambda_DNA-bd_dom_sf"/>
</dbReference>